<comment type="function">
    <text evidence="2">Removes the formyl group from the N-terminal Met of newly synthesized proteins. Requires at least a dipeptide for an efficient rate of reaction. N-terminal L-methionine is a prerequisite for activity but the enzyme has broad specificity at other positions.</text>
</comment>
<dbReference type="Pfam" id="PF01327">
    <property type="entry name" value="Pep_deformylase"/>
    <property type="match status" value="1"/>
</dbReference>
<dbReference type="EC" id="3.5.1.88" evidence="2"/>
<dbReference type="GO" id="GO:0042586">
    <property type="term" value="F:peptide deformylase activity"/>
    <property type="evidence" value="ECO:0007669"/>
    <property type="project" value="UniProtKB-UniRule"/>
</dbReference>
<dbReference type="InterPro" id="IPR023635">
    <property type="entry name" value="Peptide_deformylase"/>
</dbReference>
<dbReference type="NCBIfam" id="TIGR00079">
    <property type="entry name" value="pept_deformyl"/>
    <property type="match status" value="1"/>
</dbReference>
<dbReference type="SUPFAM" id="SSF56420">
    <property type="entry name" value="Peptide deformylase"/>
    <property type="match status" value="1"/>
</dbReference>
<comment type="catalytic activity">
    <reaction evidence="2">
        <text>N-terminal N-formyl-L-methionyl-[peptide] + H2O = N-terminal L-methionyl-[peptide] + formate</text>
        <dbReference type="Rhea" id="RHEA:24420"/>
        <dbReference type="Rhea" id="RHEA-COMP:10639"/>
        <dbReference type="Rhea" id="RHEA-COMP:10640"/>
        <dbReference type="ChEBI" id="CHEBI:15377"/>
        <dbReference type="ChEBI" id="CHEBI:15740"/>
        <dbReference type="ChEBI" id="CHEBI:49298"/>
        <dbReference type="ChEBI" id="CHEBI:64731"/>
        <dbReference type="EC" id="3.5.1.88"/>
    </reaction>
</comment>
<evidence type="ECO:0000256" key="1">
    <source>
        <dbReference type="ARBA" id="ARBA00010759"/>
    </source>
</evidence>
<evidence type="ECO:0000256" key="2">
    <source>
        <dbReference type="HAMAP-Rule" id="MF_00163"/>
    </source>
</evidence>
<feature type="binding site" evidence="2">
    <location>
        <position position="141"/>
    </location>
    <ligand>
        <name>Fe cation</name>
        <dbReference type="ChEBI" id="CHEBI:24875"/>
    </ligand>
</feature>
<feature type="binding site" evidence="2">
    <location>
        <position position="99"/>
    </location>
    <ligand>
        <name>Fe cation</name>
        <dbReference type="ChEBI" id="CHEBI:24875"/>
    </ligand>
</feature>
<sequence>MKFNIETGKSNPKLRHISAPVEKAEMKKFAMLWEEMIKYIKDPENNWVWLAAPQVWIEKRVICVSLMKTYDDKSFKTVYMINPEILSHSEEIEIDNEGCLSVPKKFWDVARAKDIKVKYLDGKWKEITLLLSGISARIVQHEVDHLDWILFIDKIVEAEEEAKNHVF</sequence>
<dbReference type="PANTHER" id="PTHR10458">
    <property type="entry name" value="PEPTIDE DEFORMYLASE"/>
    <property type="match status" value="1"/>
</dbReference>
<dbReference type="Gene3D" id="3.90.45.10">
    <property type="entry name" value="Peptide deformylase"/>
    <property type="match status" value="1"/>
</dbReference>
<proteinExistence type="inferred from homology"/>
<keyword evidence="2" id="KW-0479">Metal-binding</keyword>
<dbReference type="EMBL" id="AMFJ01000264">
    <property type="protein sequence ID" value="EKE28923.1"/>
    <property type="molecule type" value="Genomic_DNA"/>
</dbReference>
<feature type="active site" evidence="2">
    <location>
        <position position="142"/>
    </location>
</feature>
<evidence type="ECO:0000313" key="3">
    <source>
        <dbReference type="EMBL" id="EKE28923.1"/>
    </source>
</evidence>
<dbReference type="AlphaFoldDB" id="K2G114"/>
<keyword evidence="2" id="KW-0648">Protein biosynthesis</keyword>
<protein>
    <recommendedName>
        <fullName evidence="2">Peptide deformylase</fullName>
        <shortName evidence="2">PDF</shortName>
        <ecNumber evidence="2">3.5.1.88</ecNumber>
    </recommendedName>
    <alternativeName>
        <fullName evidence="2">Polypeptide deformylase</fullName>
    </alternativeName>
</protein>
<dbReference type="HAMAP" id="MF_00163">
    <property type="entry name" value="Pep_deformylase"/>
    <property type="match status" value="1"/>
</dbReference>
<organism evidence="3">
    <name type="scientific">uncultured bacterium</name>
    <name type="common">gcode 4</name>
    <dbReference type="NCBI Taxonomy" id="1234023"/>
    <lineage>
        <taxon>Bacteria</taxon>
        <taxon>environmental samples</taxon>
    </lineage>
</organism>
<keyword evidence="2" id="KW-0378">Hydrolase</keyword>
<comment type="similarity">
    <text evidence="1 2">Belongs to the polypeptide deformylase family.</text>
</comment>
<reference evidence="3" key="1">
    <citation type="journal article" date="2012" name="Science">
        <title>Fermentation, hydrogen, and sulfur metabolism in multiple uncultivated bacterial phyla.</title>
        <authorList>
            <person name="Wrighton K.C."/>
            <person name="Thomas B.C."/>
            <person name="Sharon I."/>
            <person name="Miller C.S."/>
            <person name="Castelle C.J."/>
            <person name="VerBerkmoes N.C."/>
            <person name="Wilkins M.J."/>
            <person name="Hettich R.L."/>
            <person name="Lipton M.S."/>
            <person name="Williams K.H."/>
            <person name="Long P.E."/>
            <person name="Banfield J.F."/>
        </authorList>
    </citation>
    <scope>NUCLEOTIDE SEQUENCE [LARGE SCALE GENOMIC DNA]</scope>
</reference>
<dbReference type="GO" id="GO:0046872">
    <property type="term" value="F:metal ion binding"/>
    <property type="evidence" value="ECO:0007669"/>
    <property type="project" value="UniProtKB-KW"/>
</dbReference>
<comment type="cofactor">
    <cofactor evidence="2">
        <name>Fe(2+)</name>
        <dbReference type="ChEBI" id="CHEBI:29033"/>
    </cofactor>
    <text evidence="2">Binds 1 Fe(2+) ion.</text>
</comment>
<keyword evidence="2" id="KW-0408">Iron</keyword>
<dbReference type="PRINTS" id="PR01576">
    <property type="entry name" value="PDEFORMYLASE"/>
</dbReference>
<dbReference type="CDD" id="cd00487">
    <property type="entry name" value="Pep_deformylase"/>
    <property type="match status" value="1"/>
</dbReference>
<dbReference type="InterPro" id="IPR036821">
    <property type="entry name" value="Peptide_deformylase_sf"/>
</dbReference>
<dbReference type="PIRSF" id="PIRSF004749">
    <property type="entry name" value="Pep_def"/>
    <property type="match status" value="1"/>
</dbReference>
<gene>
    <name evidence="2" type="primary">def</name>
    <name evidence="3" type="ORF">ACD_2C00264G0008</name>
</gene>
<dbReference type="PANTHER" id="PTHR10458:SF22">
    <property type="entry name" value="PEPTIDE DEFORMYLASE"/>
    <property type="match status" value="1"/>
</dbReference>
<feature type="binding site" evidence="2">
    <location>
        <position position="145"/>
    </location>
    <ligand>
        <name>Fe cation</name>
        <dbReference type="ChEBI" id="CHEBI:24875"/>
    </ligand>
</feature>
<dbReference type="GO" id="GO:0006412">
    <property type="term" value="P:translation"/>
    <property type="evidence" value="ECO:0007669"/>
    <property type="project" value="UniProtKB-UniRule"/>
</dbReference>
<accession>K2G114</accession>
<name>K2G114_9BACT</name>
<comment type="caution">
    <text evidence="3">The sequence shown here is derived from an EMBL/GenBank/DDBJ whole genome shotgun (WGS) entry which is preliminary data.</text>
</comment>